<dbReference type="RefSeq" id="WP_153500353.1">
    <property type="nucleotide sequence ID" value="NZ_JBMZXE010000083.1"/>
</dbReference>
<evidence type="ECO:0000313" key="3">
    <source>
        <dbReference type="EMBL" id="MQX53173.1"/>
    </source>
</evidence>
<dbReference type="PANTHER" id="PTHR19308">
    <property type="entry name" value="PHOSPHATIDYLCHOLINE TRANSFER PROTEIN"/>
    <property type="match status" value="1"/>
</dbReference>
<feature type="region of interest" description="Disordered" evidence="1">
    <location>
        <begin position="227"/>
        <end position="246"/>
    </location>
</feature>
<reference evidence="3 4" key="1">
    <citation type="submission" date="2019-10" db="EMBL/GenBank/DDBJ databases">
        <title>Alcanivorax sp.PA15-N-34 draft genome sequence.</title>
        <authorList>
            <person name="Liao X."/>
            <person name="Shao Z."/>
        </authorList>
    </citation>
    <scope>NUCLEOTIDE SEQUENCE [LARGE SCALE GENOMIC DNA]</scope>
    <source>
        <strain evidence="3 4">PA15-N-34</strain>
    </source>
</reference>
<dbReference type="InterPro" id="IPR023393">
    <property type="entry name" value="START-like_dom_sf"/>
</dbReference>
<dbReference type="AlphaFoldDB" id="A0A6N7LSA3"/>
<evidence type="ECO:0008006" key="5">
    <source>
        <dbReference type="Google" id="ProtNLM"/>
    </source>
</evidence>
<feature type="chain" id="PRO_5026882656" description="START domain-containing protein" evidence="2">
    <location>
        <begin position="23"/>
        <end position="246"/>
    </location>
</feature>
<keyword evidence="2" id="KW-0732">Signal</keyword>
<gene>
    <name evidence="3" type="ORF">GFN93_07910</name>
</gene>
<dbReference type="InterPro" id="IPR051213">
    <property type="entry name" value="START_lipid_transfer"/>
</dbReference>
<dbReference type="PIRSF" id="PIRSF039033">
    <property type="entry name" value="START_dom"/>
    <property type="match status" value="1"/>
</dbReference>
<comment type="caution">
    <text evidence="3">The sequence shown here is derived from an EMBL/GenBank/DDBJ whole genome shotgun (WGS) entry which is preliminary data.</text>
</comment>
<sequence>MERAVRIGLALLFVLLLSPAHAEEQDQDWKLVSDRNDIQVYMKHRDESRLKTFRGVTRFELKDEFALAAILNDYESYPKWLHLIDGAEEFGRDGPLNRDVRFTTKLPWPLADREAVLNADVQLTITDEEESVMIELINEPDALPPNNDYIRFPEMWGKLGFIRLGNDQVEMTYEVILDPGGYIPAWIANILLRDAPYFTLERLRRIIRKPEYQGHYYDYLDELHGPGHPDNAPSVASQAHSENVTK</sequence>
<evidence type="ECO:0000313" key="4">
    <source>
        <dbReference type="Proteomes" id="UP000469421"/>
    </source>
</evidence>
<dbReference type="EMBL" id="WIRE01000001">
    <property type="protein sequence ID" value="MQX53173.1"/>
    <property type="molecule type" value="Genomic_DNA"/>
</dbReference>
<evidence type="ECO:0000256" key="2">
    <source>
        <dbReference type="SAM" id="SignalP"/>
    </source>
</evidence>
<dbReference type="CDD" id="cd08876">
    <property type="entry name" value="START_1"/>
    <property type="match status" value="1"/>
</dbReference>
<dbReference type="PANTHER" id="PTHR19308:SF14">
    <property type="entry name" value="START DOMAIN-CONTAINING PROTEIN"/>
    <property type="match status" value="1"/>
</dbReference>
<keyword evidence="4" id="KW-1185">Reference proteome</keyword>
<dbReference type="SUPFAM" id="SSF55961">
    <property type="entry name" value="Bet v1-like"/>
    <property type="match status" value="1"/>
</dbReference>
<name>A0A6N7LSA3_9GAMM</name>
<dbReference type="InterPro" id="IPR028347">
    <property type="entry name" value="START_dom_prot"/>
</dbReference>
<accession>A0A6N7LSA3</accession>
<protein>
    <recommendedName>
        <fullName evidence="5">START domain-containing protein</fullName>
    </recommendedName>
</protein>
<proteinExistence type="predicted"/>
<feature type="signal peptide" evidence="2">
    <location>
        <begin position="1"/>
        <end position="22"/>
    </location>
</feature>
<organism evidence="3 4">
    <name type="scientific">Alcanivorax sediminis</name>
    <dbReference type="NCBI Taxonomy" id="2663008"/>
    <lineage>
        <taxon>Bacteria</taxon>
        <taxon>Pseudomonadati</taxon>
        <taxon>Pseudomonadota</taxon>
        <taxon>Gammaproteobacteria</taxon>
        <taxon>Oceanospirillales</taxon>
        <taxon>Alcanivoracaceae</taxon>
        <taxon>Alcanivorax</taxon>
    </lineage>
</organism>
<evidence type="ECO:0000256" key="1">
    <source>
        <dbReference type="SAM" id="MobiDB-lite"/>
    </source>
</evidence>
<dbReference type="Gene3D" id="3.30.530.20">
    <property type="match status" value="1"/>
</dbReference>
<dbReference type="Proteomes" id="UP000469421">
    <property type="component" value="Unassembled WGS sequence"/>
</dbReference>
<feature type="compositionally biased region" description="Polar residues" evidence="1">
    <location>
        <begin position="234"/>
        <end position="246"/>
    </location>
</feature>